<evidence type="ECO:0000256" key="3">
    <source>
        <dbReference type="ARBA" id="ARBA00022490"/>
    </source>
</evidence>
<dbReference type="InterPro" id="IPR020904">
    <property type="entry name" value="Sc_DH/Rdtase_CS"/>
</dbReference>
<sequence length="264" mass="27227">MSASADFPCVRSVILTGASRGLGAALFQTLQADGARVLGLARTFPADQQALAAQRPASIRLLATDLGDTGTGDVSPDGLGLAGGGLPAAADLTAFVNEPGEPGPADEIVLLLNAATIEPIALAGSLPPEAVLAAVNLNLVAPILLTNLFLAAFRNSEARLRIVYVASSAAHRAYPGWATYCATKAGAEAFMRCVSEAAIRPCEVELVDPGAMETQMQQALRDRGNGLPGHARLVERHRVGDIGDPLTVAKGIIDRHFPPLVAVA</sequence>
<comment type="caution">
    <text evidence="6">The sequence shown here is derived from an EMBL/GenBank/DDBJ whole genome shotgun (WGS) entry which is preliminary data.</text>
</comment>
<dbReference type="GO" id="GO:0006729">
    <property type="term" value="P:tetrahydrobiopterin biosynthetic process"/>
    <property type="evidence" value="ECO:0007669"/>
    <property type="project" value="TreeGrafter"/>
</dbReference>
<dbReference type="PANTHER" id="PTHR44085">
    <property type="entry name" value="SEPIAPTERIN REDUCTASE"/>
    <property type="match status" value="1"/>
</dbReference>
<reference evidence="6" key="2">
    <citation type="submission" date="2020-09" db="EMBL/GenBank/DDBJ databases">
        <authorList>
            <person name="Sun Q."/>
            <person name="Ohkuma M."/>
        </authorList>
    </citation>
    <scope>NUCLEOTIDE SEQUENCE</scope>
    <source>
        <strain evidence="6">JCM 19831</strain>
    </source>
</reference>
<dbReference type="EMBL" id="BMPI01000003">
    <property type="protein sequence ID" value="GGM07650.1"/>
    <property type="molecule type" value="Genomic_DNA"/>
</dbReference>
<accession>A0A917T2I8</accession>
<dbReference type="RefSeq" id="WP_190248109.1">
    <property type="nucleotide sequence ID" value="NZ_BMPI01000003.1"/>
</dbReference>
<dbReference type="InterPro" id="IPR002347">
    <property type="entry name" value="SDR_fam"/>
</dbReference>
<dbReference type="PRINTS" id="PR00081">
    <property type="entry name" value="GDHRDH"/>
</dbReference>
<reference evidence="6" key="1">
    <citation type="journal article" date="2014" name="Int. J. Syst. Evol. Microbiol.">
        <title>Complete genome sequence of Corynebacterium casei LMG S-19264T (=DSM 44701T), isolated from a smear-ripened cheese.</title>
        <authorList>
            <consortium name="US DOE Joint Genome Institute (JGI-PGF)"/>
            <person name="Walter F."/>
            <person name="Albersmeier A."/>
            <person name="Kalinowski J."/>
            <person name="Ruckert C."/>
        </authorList>
    </citation>
    <scope>NUCLEOTIDE SEQUENCE</scope>
    <source>
        <strain evidence="6">JCM 19831</strain>
    </source>
</reference>
<dbReference type="Gene3D" id="3.40.50.720">
    <property type="entry name" value="NAD(P)-binding Rossmann-like Domain"/>
    <property type="match status" value="1"/>
</dbReference>
<gene>
    <name evidence="6" type="ORF">GCM10007977_005870</name>
</gene>
<keyword evidence="7" id="KW-1185">Reference proteome</keyword>
<comment type="similarity">
    <text evidence="2">Belongs to the short-chain dehydrogenases/reductases (SDR) family.</text>
</comment>
<evidence type="ECO:0000313" key="7">
    <source>
        <dbReference type="Proteomes" id="UP000642070"/>
    </source>
</evidence>
<evidence type="ECO:0000256" key="4">
    <source>
        <dbReference type="ARBA" id="ARBA00022857"/>
    </source>
</evidence>
<evidence type="ECO:0000256" key="2">
    <source>
        <dbReference type="ARBA" id="ARBA00006484"/>
    </source>
</evidence>
<dbReference type="Pfam" id="PF00106">
    <property type="entry name" value="adh_short"/>
    <property type="match status" value="1"/>
</dbReference>
<dbReference type="GO" id="GO:0005737">
    <property type="term" value="C:cytoplasm"/>
    <property type="evidence" value="ECO:0007669"/>
    <property type="project" value="UniProtKB-SubCell"/>
</dbReference>
<keyword evidence="4" id="KW-0521">NADP</keyword>
<keyword evidence="3" id="KW-0963">Cytoplasm</keyword>
<protein>
    <submittedName>
        <fullName evidence="6">Short-chain dehydrogenase</fullName>
    </submittedName>
</protein>
<evidence type="ECO:0000313" key="6">
    <source>
        <dbReference type="EMBL" id="GGM07650.1"/>
    </source>
</evidence>
<dbReference type="InterPro" id="IPR051721">
    <property type="entry name" value="Biopterin_syn/organic_redct"/>
</dbReference>
<dbReference type="Proteomes" id="UP000642070">
    <property type="component" value="Unassembled WGS sequence"/>
</dbReference>
<proteinExistence type="inferred from homology"/>
<dbReference type="PROSITE" id="PS00061">
    <property type="entry name" value="ADH_SHORT"/>
    <property type="match status" value="1"/>
</dbReference>
<comment type="subcellular location">
    <subcellularLocation>
        <location evidence="1">Cytoplasm</location>
    </subcellularLocation>
</comment>
<dbReference type="PANTHER" id="PTHR44085:SF2">
    <property type="entry name" value="SEPIAPTERIN REDUCTASE"/>
    <property type="match status" value="1"/>
</dbReference>
<dbReference type="SUPFAM" id="SSF51735">
    <property type="entry name" value="NAD(P)-binding Rossmann-fold domains"/>
    <property type="match status" value="1"/>
</dbReference>
<evidence type="ECO:0000256" key="5">
    <source>
        <dbReference type="ARBA" id="ARBA00023002"/>
    </source>
</evidence>
<dbReference type="GO" id="GO:0004757">
    <property type="term" value="F:sepiapterin reductase (NADP+) activity"/>
    <property type="evidence" value="ECO:0007669"/>
    <property type="project" value="TreeGrafter"/>
</dbReference>
<dbReference type="InterPro" id="IPR036291">
    <property type="entry name" value="NAD(P)-bd_dom_sf"/>
</dbReference>
<evidence type="ECO:0000256" key="1">
    <source>
        <dbReference type="ARBA" id="ARBA00004496"/>
    </source>
</evidence>
<name>A0A917T2I8_9ACTN</name>
<keyword evidence="5" id="KW-0560">Oxidoreductase</keyword>
<organism evidence="6 7">
    <name type="scientific">Dactylosporangium sucinum</name>
    <dbReference type="NCBI Taxonomy" id="1424081"/>
    <lineage>
        <taxon>Bacteria</taxon>
        <taxon>Bacillati</taxon>
        <taxon>Actinomycetota</taxon>
        <taxon>Actinomycetes</taxon>
        <taxon>Micromonosporales</taxon>
        <taxon>Micromonosporaceae</taxon>
        <taxon>Dactylosporangium</taxon>
    </lineage>
</organism>
<dbReference type="AlphaFoldDB" id="A0A917T2I8"/>